<dbReference type="Gene3D" id="3.40.50.10420">
    <property type="entry name" value="NagB/RpiA/CoA transferase-like"/>
    <property type="match status" value="1"/>
</dbReference>
<feature type="domain" description="LUD" evidence="1">
    <location>
        <begin position="17"/>
        <end position="208"/>
    </location>
</feature>
<dbReference type="InterPro" id="IPR003741">
    <property type="entry name" value="LUD_dom"/>
</dbReference>
<dbReference type="HOGENOM" id="CLU_107893_1_0_0"/>
<keyword evidence="3" id="KW-1185">Reference proteome</keyword>
<evidence type="ECO:0000313" key="2">
    <source>
        <dbReference type="EMBL" id="ACZ18834.1"/>
    </source>
</evidence>
<dbReference type="SUPFAM" id="SSF100950">
    <property type="entry name" value="NagB/RpiA/CoA transferase-like"/>
    <property type="match status" value="1"/>
</dbReference>
<evidence type="ECO:0000259" key="1">
    <source>
        <dbReference type="Pfam" id="PF02589"/>
    </source>
</evidence>
<dbReference type="AlphaFoldDB" id="D1B981"/>
<accession>D1B981</accession>
<organism evidence="2 3">
    <name type="scientific">Thermanaerovibrio acidaminovorans (strain ATCC 49978 / DSM 6589 / Su883)</name>
    <name type="common">Selenomonas acidaminovorans</name>
    <dbReference type="NCBI Taxonomy" id="525903"/>
    <lineage>
        <taxon>Bacteria</taxon>
        <taxon>Thermotogati</taxon>
        <taxon>Synergistota</taxon>
        <taxon>Synergistia</taxon>
        <taxon>Synergistales</taxon>
        <taxon>Synergistaceae</taxon>
        <taxon>Thermanaerovibrio</taxon>
    </lineage>
</organism>
<dbReference type="OrthoDB" id="9809147at2"/>
<dbReference type="Proteomes" id="UP000002030">
    <property type="component" value="Chromosome"/>
</dbReference>
<evidence type="ECO:0000313" key="3">
    <source>
        <dbReference type="Proteomes" id="UP000002030"/>
    </source>
</evidence>
<name>D1B981_THEAS</name>
<dbReference type="InterPro" id="IPR037171">
    <property type="entry name" value="NagB/RpiA_transferase-like"/>
</dbReference>
<protein>
    <recommendedName>
        <fullName evidence="1">LUD domain-containing protein</fullName>
    </recommendedName>
</protein>
<sequence length="214" mass="23343">MNGFEDHRRNALRALAESTATRLRERGYSASVVEDRDSARELILSLIPEDAHVGVPGSVTVRDIGLLGALERRGNRVIQHWGDMTPEERKQRLLEEIMADAFVTSANALSKDGHIVNIDGAGNRVAGISFGPGKLIFVVGVNKIVHDLDAALKRARQAASPNASRLNSPVPCGRTGFCVDCNVPERMCRVISILERCPMGRDAHVIIVLQNLGY</sequence>
<dbReference type="STRING" id="525903.Taci_0598"/>
<dbReference type="eggNOG" id="COG1139">
    <property type="taxonomic scope" value="Bacteria"/>
</dbReference>
<dbReference type="RefSeq" id="WP_012869350.1">
    <property type="nucleotide sequence ID" value="NC_013522.1"/>
</dbReference>
<dbReference type="EnsemblBacteria" id="ACZ18834">
    <property type="protein sequence ID" value="ACZ18834"/>
    <property type="gene ID" value="Taci_0598"/>
</dbReference>
<reference evidence="2 3" key="1">
    <citation type="journal article" date="2009" name="Stand. Genomic Sci.">
        <title>Complete genome sequence of Thermanaerovibrio acidaminovorans type strain (Su883).</title>
        <authorList>
            <person name="Chovatia M."/>
            <person name="Sikorski J."/>
            <person name="Schroder M."/>
            <person name="Lapidus A."/>
            <person name="Nolan M."/>
            <person name="Tice H."/>
            <person name="Glavina Del Rio T."/>
            <person name="Copeland A."/>
            <person name="Cheng J.F."/>
            <person name="Lucas S."/>
            <person name="Chen F."/>
            <person name="Bruce D."/>
            <person name="Goodwin L."/>
            <person name="Pitluck S."/>
            <person name="Ivanova N."/>
            <person name="Mavromatis K."/>
            <person name="Ovchinnikova G."/>
            <person name="Pati A."/>
            <person name="Chen A."/>
            <person name="Palaniappan K."/>
            <person name="Land M."/>
            <person name="Hauser L."/>
            <person name="Chang Y.J."/>
            <person name="Jeffries C.D."/>
            <person name="Chain P."/>
            <person name="Saunders E."/>
            <person name="Detter J.C."/>
            <person name="Brettin T."/>
            <person name="Rohde M."/>
            <person name="Goker M."/>
            <person name="Spring S."/>
            <person name="Bristow J."/>
            <person name="Markowitz V."/>
            <person name="Hugenholtz P."/>
            <person name="Kyrpides N.C."/>
            <person name="Klenk H.P."/>
            <person name="Eisen J.A."/>
        </authorList>
    </citation>
    <scope>NUCLEOTIDE SEQUENCE [LARGE SCALE GENOMIC DNA]</scope>
    <source>
        <strain evidence="3">ATCC 49978 / DSM 6589 / Su883</strain>
    </source>
</reference>
<dbReference type="EMBL" id="CP001818">
    <property type="protein sequence ID" value="ACZ18834.1"/>
    <property type="molecule type" value="Genomic_DNA"/>
</dbReference>
<dbReference type="PANTHER" id="PTHR36179:SF2">
    <property type="entry name" value="LUD DOMAIN-CONTAINING PROTEIN"/>
    <property type="match status" value="1"/>
</dbReference>
<dbReference type="PATRIC" id="fig|525903.6.peg.604"/>
<dbReference type="PANTHER" id="PTHR36179">
    <property type="entry name" value="LUD_DOM DOMAIN-CONTAINING PROTEIN"/>
    <property type="match status" value="1"/>
</dbReference>
<dbReference type="InterPro" id="IPR024185">
    <property type="entry name" value="FTHF_cligase-like_sf"/>
</dbReference>
<dbReference type="KEGG" id="tai:Taci_0598"/>
<proteinExistence type="predicted"/>
<dbReference type="Pfam" id="PF02589">
    <property type="entry name" value="LUD_dom"/>
    <property type="match status" value="1"/>
</dbReference>
<gene>
    <name evidence="2" type="ordered locus">Taci_0598</name>
</gene>